<dbReference type="RefSeq" id="WP_008716212.1">
    <property type="nucleotide sequence ID" value="NZ_JBBMFM010000122.1"/>
</dbReference>
<dbReference type="InterPro" id="IPR001387">
    <property type="entry name" value="Cro/C1-type_HTH"/>
</dbReference>
<gene>
    <name evidence="2" type="ORF">WMQ36_22410</name>
</gene>
<sequence length="73" mass="8465">MLKYKIDIPAALKENEYTTYHIRQEKLIGEAQMQKIRKGEIASKETLNKPCELLNCQPGDLLEYIEEDHSAKT</sequence>
<protein>
    <submittedName>
        <fullName evidence="2">Helix-turn-helix transcriptional regulator</fullName>
    </submittedName>
</protein>
<accession>A0ABV1DDI3</accession>
<dbReference type="Proteomes" id="UP001454086">
    <property type="component" value="Unassembled WGS sequence"/>
</dbReference>
<evidence type="ECO:0000313" key="3">
    <source>
        <dbReference type="Proteomes" id="UP001454086"/>
    </source>
</evidence>
<organism evidence="2 3">
    <name type="scientific">Enterocloster hominis</name>
    <name type="common">ex Hitch et al. 2024</name>
    <dbReference type="NCBI Taxonomy" id="1917870"/>
    <lineage>
        <taxon>Bacteria</taxon>
        <taxon>Bacillati</taxon>
        <taxon>Bacillota</taxon>
        <taxon>Clostridia</taxon>
        <taxon>Lachnospirales</taxon>
        <taxon>Lachnospiraceae</taxon>
        <taxon>Enterocloster</taxon>
    </lineage>
</organism>
<evidence type="ECO:0000313" key="2">
    <source>
        <dbReference type="EMBL" id="MEQ2427722.1"/>
    </source>
</evidence>
<comment type="caution">
    <text evidence="2">The sequence shown here is derived from an EMBL/GenBank/DDBJ whole genome shotgun (WGS) entry which is preliminary data.</text>
</comment>
<dbReference type="Pfam" id="PF13443">
    <property type="entry name" value="HTH_26"/>
    <property type="match status" value="1"/>
</dbReference>
<dbReference type="EMBL" id="JBBMFM010000122">
    <property type="protein sequence ID" value="MEQ2427722.1"/>
    <property type="molecule type" value="Genomic_DNA"/>
</dbReference>
<name>A0ABV1DDI3_9FIRM</name>
<feature type="domain" description="HTH cro/C1-type" evidence="1">
    <location>
        <begin position="12"/>
        <end position="66"/>
    </location>
</feature>
<keyword evidence="3" id="KW-1185">Reference proteome</keyword>
<reference evidence="2 3" key="1">
    <citation type="submission" date="2024-03" db="EMBL/GenBank/DDBJ databases">
        <title>Human intestinal bacterial collection.</title>
        <authorList>
            <person name="Pauvert C."/>
            <person name="Hitch T.C.A."/>
            <person name="Clavel T."/>
        </authorList>
    </citation>
    <scope>NUCLEOTIDE SEQUENCE [LARGE SCALE GENOMIC DNA]</scope>
    <source>
        <strain evidence="2 3">CLA-SR-H021</strain>
    </source>
</reference>
<evidence type="ECO:0000259" key="1">
    <source>
        <dbReference type="Pfam" id="PF13443"/>
    </source>
</evidence>
<proteinExistence type="predicted"/>